<accession>A0ACD3B2T3</accession>
<dbReference type="Proteomes" id="UP000308600">
    <property type="component" value="Unassembled WGS sequence"/>
</dbReference>
<keyword evidence="2" id="KW-1185">Reference proteome</keyword>
<evidence type="ECO:0000313" key="2">
    <source>
        <dbReference type="Proteomes" id="UP000308600"/>
    </source>
</evidence>
<reference evidence="1 2" key="1">
    <citation type="journal article" date="2019" name="Nat. Ecol. Evol.">
        <title>Megaphylogeny resolves global patterns of mushroom evolution.</title>
        <authorList>
            <person name="Varga T."/>
            <person name="Krizsan K."/>
            <person name="Foldi C."/>
            <person name="Dima B."/>
            <person name="Sanchez-Garcia M."/>
            <person name="Sanchez-Ramirez S."/>
            <person name="Szollosi G.J."/>
            <person name="Szarkandi J.G."/>
            <person name="Papp V."/>
            <person name="Albert L."/>
            <person name="Andreopoulos W."/>
            <person name="Angelini C."/>
            <person name="Antonin V."/>
            <person name="Barry K.W."/>
            <person name="Bougher N.L."/>
            <person name="Buchanan P."/>
            <person name="Buyck B."/>
            <person name="Bense V."/>
            <person name="Catcheside P."/>
            <person name="Chovatia M."/>
            <person name="Cooper J."/>
            <person name="Damon W."/>
            <person name="Desjardin D."/>
            <person name="Finy P."/>
            <person name="Geml J."/>
            <person name="Haridas S."/>
            <person name="Hughes K."/>
            <person name="Justo A."/>
            <person name="Karasinski D."/>
            <person name="Kautmanova I."/>
            <person name="Kiss B."/>
            <person name="Kocsube S."/>
            <person name="Kotiranta H."/>
            <person name="LaButti K.M."/>
            <person name="Lechner B.E."/>
            <person name="Liimatainen K."/>
            <person name="Lipzen A."/>
            <person name="Lukacs Z."/>
            <person name="Mihaltcheva S."/>
            <person name="Morgado L.N."/>
            <person name="Niskanen T."/>
            <person name="Noordeloos M.E."/>
            <person name="Ohm R.A."/>
            <person name="Ortiz-Santana B."/>
            <person name="Ovrebo C."/>
            <person name="Racz N."/>
            <person name="Riley R."/>
            <person name="Savchenko A."/>
            <person name="Shiryaev A."/>
            <person name="Soop K."/>
            <person name="Spirin V."/>
            <person name="Szebenyi C."/>
            <person name="Tomsovsky M."/>
            <person name="Tulloss R.E."/>
            <person name="Uehling J."/>
            <person name="Grigoriev I.V."/>
            <person name="Vagvolgyi C."/>
            <person name="Papp T."/>
            <person name="Martin F.M."/>
            <person name="Miettinen O."/>
            <person name="Hibbett D.S."/>
            <person name="Nagy L.G."/>
        </authorList>
    </citation>
    <scope>NUCLEOTIDE SEQUENCE [LARGE SCALE GENOMIC DNA]</scope>
    <source>
        <strain evidence="1 2">NL-1719</strain>
    </source>
</reference>
<dbReference type="EMBL" id="ML208289">
    <property type="protein sequence ID" value="TFK72110.1"/>
    <property type="molecule type" value="Genomic_DNA"/>
</dbReference>
<sequence>MAPLAPSLRIESSRKSWFLSMTTYSTNSFISDVPRLPLRHTYDPFLERTALLLRRLPPKSSVITLHFIDPWMYYLAQRTLFMQWVLTFLISKAPSFSLGPHLGISFLTCNDTDSAEPGHPNQMHHCHEACASHGSVPAVWERASLSPVRLSI</sequence>
<organism evidence="1 2">
    <name type="scientific">Pluteus cervinus</name>
    <dbReference type="NCBI Taxonomy" id="181527"/>
    <lineage>
        <taxon>Eukaryota</taxon>
        <taxon>Fungi</taxon>
        <taxon>Dikarya</taxon>
        <taxon>Basidiomycota</taxon>
        <taxon>Agaricomycotina</taxon>
        <taxon>Agaricomycetes</taxon>
        <taxon>Agaricomycetidae</taxon>
        <taxon>Agaricales</taxon>
        <taxon>Pluteineae</taxon>
        <taxon>Pluteaceae</taxon>
        <taxon>Pluteus</taxon>
    </lineage>
</organism>
<evidence type="ECO:0000313" key="1">
    <source>
        <dbReference type="EMBL" id="TFK72110.1"/>
    </source>
</evidence>
<proteinExistence type="predicted"/>
<protein>
    <submittedName>
        <fullName evidence="1">Uncharacterized protein</fullName>
    </submittedName>
</protein>
<gene>
    <name evidence="1" type="ORF">BDN72DRAFT_379843</name>
</gene>
<name>A0ACD3B2T3_9AGAR</name>